<dbReference type="InterPro" id="IPR015422">
    <property type="entry name" value="PyrdxlP-dep_Trfase_small"/>
</dbReference>
<comment type="cofactor">
    <cofactor evidence="1">
        <name>pyridoxal 5'-phosphate</name>
        <dbReference type="ChEBI" id="CHEBI:597326"/>
    </cofactor>
</comment>
<evidence type="ECO:0000256" key="1">
    <source>
        <dbReference type="ARBA" id="ARBA00001933"/>
    </source>
</evidence>
<dbReference type="InterPro" id="IPR049704">
    <property type="entry name" value="Aminotrans_3_PPA_site"/>
</dbReference>
<dbReference type="Pfam" id="PF00202">
    <property type="entry name" value="Aminotran_3"/>
    <property type="match status" value="1"/>
</dbReference>
<evidence type="ECO:0000256" key="3">
    <source>
        <dbReference type="ARBA" id="ARBA00012924"/>
    </source>
</evidence>
<dbReference type="PROSITE" id="PS00600">
    <property type="entry name" value="AA_TRANSFER_CLASS_3"/>
    <property type="match status" value="1"/>
</dbReference>
<dbReference type="GO" id="GO:0055129">
    <property type="term" value="P:L-proline biosynthetic process"/>
    <property type="evidence" value="ECO:0007669"/>
    <property type="project" value="UniProtKB-UniPathway"/>
</dbReference>
<dbReference type="InterPro" id="IPR005814">
    <property type="entry name" value="Aminotrans_3"/>
</dbReference>
<comment type="pathway">
    <text evidence="2">Amino-acid biosynthesis; L-proline biosynthesis; L-glutamate 5-semialdehyde from L-ornithine: step 1/1.</text>
</comment>
<evidence type="ECO:0000256" key="6">
    <source>
        <dbReference type="ARBA" id="ARBA00022898"/>
    </source>
</evidence>
<sequence length="414" mass="44505">MSDRTVNPASTSDDFLQQADLWSASNYEPLPVVVTRAEGVWVWDVEGNKYLDCLSAYSAVNQGHCHPRIVETMRQQAGRCTLTSRAFQNDQMGPFLEKLCNLVGYDKALPMNTGAEAVETAIKTVRKWGYKVKGVAENAAEVIVCSDNFHGRTTTIVGFSTEEQYKEGFGPFTPGFKVVRYGDLPALEAAINDNSVGFLVEPIQGEGGVIVPPDGYLSEAAQLCAGNNVPFIADEIQTGLGRTGRLLCSDWDKIRPDVLILGKALGGGVYPVSAVCADDGFMEVYKPGDHGSTFGGNPLGAAVAMTALDVIVDENLAGRAEEIGDWFMNELRAIDSPHVVEVRGKGLLIGVVISDESGPAKPFCKALKKRGILAKETHEQVIRFAPPLVITRETLKSVLPDISSVLRGEGLAAS</sequence>
<dbReference type="CDD" id="cd00610">
    <property type="entry name" value="OAT_like"/>
    <property type="match status" value="1"/>
</dbReference>
<dbReference type="PIRSF" id="PIRSF000521">
    <property type="entry name" value="Transaminase_4ab_Lys_Orn"/>
    <property type="match status" value="1"/>
</dbReference>
<dbReference type="AlphaFoldDB" id="A0A381WMF5"/>
<gene>
    <name evidence="8" type="ORF">METZ01_LOCUS106509</name>
</gene>
<dbReference type="EMBL" id="UINC01012265">
    <property type="protein sequence ID" value="SVA53655.1"/>
    <property type="molecule type" value="Genomic_DNA"/>
</dbReference>
<dbReference type="InterPro" id="IPR015421">
    <property type="entry name" value="PyrdxlP-dep_Trfase_major"/>
</dbReference>
<keyword evidence="4" id="KW-0032">Aminotransferase</keyword>
<dbReference type="GO" id="GO:0042802">
    <property type="term" value="F:identical protein binding"/>
    <property type="evidence" value="ECO:0007669"/>
    <property type="project" value="TreeGrafter"/>
</dbReference>
<dbReference type="PANTHER" id="PTHR11986:SF18">
    <property type="entry name" value="ORNITHINE AMINOTRANSFERASE, MITOCHONDRIAL"/>
    <property type="match status" value="1"/>
</dbReference>
<organism evidence="8">
    <name type="scientific">marine metagenome</name>
    <dbReference type="NCBI Taxonomy" id="408172"/>
    <lineage>
        <taxon>unclassified sequences</taxon>
        <taxon>metagenomes</taxon>
        <taxon>ecological metagenomes</taxon>
    </lineage>
</organism>
<dbReference type="InterPro" id="IPR050103">
    <property type="entry name" value="Class-III_PLP-dep_AT"/>
</dbReference>
<evidence type="ECO:0000256" key="7">
    <source>
        <dbReference type="ARBA" id="ARBA00030587"/>
    </source>
</evidence>
<dbReference type="FunFam" id="3.40.640.10:FF:000011">
    <property type="entry name" value="Ornithine aminotransferase"/>
    <property type="match status" value="1"/>
</dbReference>
<reference evidence="8" key="1">
    <citation type="submission" date="2018-05" db="EMBL/GenBank/DDBJ databases">
        <authorList>
            <person name="Lanie J.A."/>
            <person name="Ng W.-L."/>
            <person name="Kazmierczak K.M."/>
            <person name="Andrzejewski T.M."/>
            <person name="Davidsen T.M."/>
            <person name="Wayne K.J."/>
            <person name="Tettelin H."/>
            <person name="Glass J.I."/>
            <person name="Rusch D."/>
            <person name="Podicherti R."/>
            <person name="Tsui H.-C.T."/>
            <person name="Winkler M.E."/>
        </authorList>
    </citation>
    <scope>NUCLEOTIDE SEQUENCE</scope>
</reference>
<dbReference type="PANTHER" id="PTHR11986">
    <property type="entry name" value="AMINOTRANSFERASE CLASS III"/>
    <property type="match status" value="1"/>
</dbReference>
<accession>A0A381WMF5</accession>
<proteinExistence type="predicted"/>
<evidence type="ECO:0000256" key="4">
    <source>
        <dbReference type="ARBA" id="ARBA00022576"/>
    </source>
</evidence>
<name>A0A381WMF5_9ZZZZ</name>
<dbReference type="InterPro" id="IPR010164">
    <property type="entry name" value="Orn_aminotrans"/>
</dbReference>
<dbReference type="Gene3D" id="3.90.1150.10">
    <property type="entry name" value="Aspartate Aminotransferase, domain 1"/>
    <property type="match status" value="1"/>
</dbReference>
<dbReference type="NCBIfam" id="TIGR01885">
    <property type="entry name" value="Orn_aminotrans"/>
    <property type="match status" value="1"/>
</dbReference>
<keyword evidence="6" id="KW-0663">Pyridoxal phosphate</keyword>
<keyword evidence="5" id="KW-0808">Transferase</keyword>
<dbReference type="UniPathway" id="UPA00098">
    <property type="reaction ID" value="UER00358"/>
</dbReference>
<dbReference type="GO" id="GO:0004587">
    <property type="term" value="F:ornithine aminotransferase activity"/>
    <property type="evidence" value="ECO:0007669"/>
    <property type="project" value="UniProtKB-EC"/>
</dbReference>
<evidence type="ECO:0000313" key="8">
    <source>
        <dbReference type="EMBL" id="SVA53655.1"/>
    </source>
</evidence>
<evidence type="ECO:0000256" key="5">
    <source>
        <dbReference type="ARBA" id="ARBA00022679"/>
    </source>
</evidence>
<evidence type="ECO:0000256" key="2">
    <source>
        <dbReference type="ARBA" id="ARBA00004998"/>
    </source>
</evidence>
<dbReference type="SUPFAM" id="SSF53383">
    <property type="entry name" value="PLP-dependent transferases"/>
    <property type="match status" value="1"/>
</dbReference>
<dbReference type="InterPro" id="IPR015424">
    <property type="entry name" value="PyrdxlP-dep_Trfase"/>
</dbReference>
<dbReference type="GO" id="GO:0030170">
    <property type="term" value="F:pyridoxal phosphate binding"/>
    <property type="evidence" value="ECO:0007669"/>
    <property type="project" value="InterPro"/>
</dbReference>
<dbReference type="Gene3D" id="3.40.640.10">
    <property type="entry name" value="Type I PLP-dependent aspartate aminotransferase-like (Major domain)"/>
    <property type="match status" value="1"/>
</dbReference>
<dbReference type="EC" id="2.6.1.13" evidence="3"/>
<protein>
    <recommendedName>
        <fullName evidence="3">ornithine aminotransferase</fullName>
        <ecNumber evidence="3">2.6.1.13</ecNumber>
    </recommendedName>
    <alternativeName>
        <fullName evidence="7">Ornithine--oxo-acid aminotransferase</fullName>
    </alternativeName>
</protein>